<gene>
    <name evidence="2" type="ORF">CLUMA_CG015305</name>
</gene>
<sequence>MQLESVLPEEILLEIFSETESNDLKKFLEISNEWRNLLIQNVRVMRKLPLMMMNETWKEKLNFVESYGKYIRVIEFVETNFASLDDVAKILQCTPNVEKLSFIRVTNAESQENSDQRENDEEEEEIIKNQEIVSEKIVLKRLRKIEVIDDQSANTLNFIATQLECGISSLKCTVNDDNELKILEKILQKSHRLKVLELTSQVDNGFTPPIELSSEFDFQLEKLSIKTPIMKHNQQLIKFMTTQKYLKEIEIISNHVDFVYHQMIFTQFPFAKSLSFNIDNLASTDCLVKLRKVLPNKNLKSLNLSGKNFHLNIFDEILRIAPKTSKLHVENFTHFISDRMQTLPLTYLEVGSGHFEYLITKKEIEIKLINVIPIHSRQIYERNLQNFCDLTQFCDKNKDIDVCEY</sequence>
<protein>
    <submittedName>
        <fullName evidence="2">CLUMA_CG015305, isoform A</fullName>
    </submittedName>
</protein>
<accession>A0A1J1IR36</accession>
<dbReference type="Proteomes" id="UP000183832">
    <property type="component" value="Unassembled WGS sequence"/>
</dbReference>
<dbReference type="InterPro" id="IPR036047">
    <property type="entry name" value="F-box-like_dom_sf"/>
</dbReference>
<feature type="domain" description="F-box" evidence="1">
    <location>
        <begin position="1"/>
        <end position="48"/>
    </location>
</feature>
<keyword evidence="3" id="KW-1185">Reference proteome</keyword>
<evidence type="ECO:0000259" key="1">
    <source>
        <dbReference type="PROSITE" id="PS50181"/>
    </source>
</evidence>
<dbReference type="SUPFAM" id="SSF81383">
    <property type="entry name" value="F-box domain"/>
    <property type="match status" value="1"/>
</dbReference>
<dbReference type="OrthoDB" id="3219396at2759"/>
<proteinExistence type="predicted"/>
<dbReference type="EMBL" id="CVRI01000057">
    <property type="protein sequence ID" value="CRL02012.1"/>
    <property type="molecule type" value="Genomic_DNA"/>
</dbReference>
<dbReference type="InterPro" id="IPR001810">
    <property type="entry name" value="F-box_dom"/>
</dbReference>
<evidence type="ECO:0000313" key="2">
    <source>
        <dbReference type="EMBL" id="CRL02012.1"/>
    </source>
</evidence>
<reference evidence="2 3" key="1">
    <citation type="submission" date="2015-04" db="EMBL/GenBank/DDBJ databases">
        <authorList>
            <person name="Syromyatnikov M.Y."/>
            <person name="Popov V.N."/>
        </authorList>
    </citation>
    <scope>NUCLEOTIDE SEQUENCE [LARGE SCALE GENOMIC DNA]</scope>
</reference>
<dbReference type="PROSITE" id="PS50181">
    <property type="entry name" value="FBOX"/>
    <property type="match status" value="1"/>
</dbReference>
<evidence type="ECO:0000313" key="3">
    <source>
        <dbReference type="Proteomes" id="UP000183832"/>
    </source>
</evidence>
<name>A0A1J1IR36_9DIPT</name>
<dbReference type="AlphaFoldDB" id="A0A1J1IR36"/>
<organism evidence="2 3">
    <name type="scientific">Clunio marinus</name>
    <dbReference type="NCBI Taxonomy" id="568069"/>
    <lineage>
        <taxon>Eukaryota</taxon>
        <taxon>Metazoa</taxon>
        <taxon>Ecdysozoa</taxon>
        <taxon>Arthropoda</taxon>
        <taxon>Hexapoda</taxon>
        <taxon>Insecta</taxon>
        <taxon>Pterygota</taxon>
        <taxon>Neoptera</taxon>
        <taxon>Endopterygota</taxon>
        <taxon>Diptera</taxon>
        <taxon>Nematocera</taxon>
        <taxon>Chironomoidea</taxon>
        <taxon>Chironomidae</taxon>
        <taxon>Clunio</taxon>
    </lineage>
</organism>